<dbReference type="OrthoDB" id="272322at2759"/>
<feature type="transmembrane region" description="Helical" evidence="1">
    <location>
        <begin position="657"/>
        <end position="681"/>
    </location>
</feature>
<feature type="transmembrane region" description="Helical" evidence="1">
    <location>
        <begin position="541"/>
        <end position="564"/>
    </location>
</feature>
<dbReference type="Proteomes" id="UP000192257">
    <property type="component" value="Unassembled WGS sequence"/>
</dbReference>
<dbReference type="RefSeq" id="XP_028880533.1">
    <property type="nucleotide sequence ID" value="XM_029028214.1"/>
</dbReference>
<sequence>MILSCLSVVLWWSSFLLTGARLPGVYMDLGVAEVSNVSCSRVNIGGIQGNFNASSWDFSTLDPSDISCSMSLNMSNKLSILHSNIRLESAKVNLSKIVDKSCFSTNSRVEMCEFVPKIGELKLEPPNPFLQGLLNNMKKALEKQATDLVCNSGIEYIQQEMQNHTIDPPMSHPQLSPNATTLENSRMVRALVNVLNSAPVVFGIDFGASIQDGNTLHLDIGFPNGLHFIFDDSTINDLYMEKIKGIFNAFHIRYILDSLLKNLPEIKDGFLGMDISNPFNVSFEIFFHDLQCDEEGFYCSVPLSGGITFGNIRTQNLGEWDRLITSILGPFLAPVIDAIFDEVVSTNNTNDSRFYIPVLDEETITRRPSTAVIISTVIIVVLFTAVSIGLSFYNYYHRTKVVNCEGVPISLKRVLLEDSILIFLTVISTLGFTWSIATSISTLVVGGELHVISLTLFDTTKKMYKSGMHFFSILTFIFSGVYPYVKLIAIVVCTLVLQKPEMLLLKTINYIGKFSLLDSFAFVVMTVGLELQGIAELQFLSGFYVFLSSTLLSMFVGNYATIIWRRNTSLRRINVEREPAESGIIGDSLGKNNVEDSKNLKITEWRKKRVILAILNGAFILACTLPAWVVPCIGYRLGGLAFLVRPDDLEVSLSSIAATNFLFLITCIFTIGIVPLLYVIVYPNMFFLSSWSASDALLVACFAGFLQTGQLVDYMLGTDMRHFLEAETYLRWPLILLVFSTVWQWALVIENTFHVVQRMRICISKCRSSE</sequence>
<keyword evidence="1" id="KW-0472">Membrane</keyword>
<dbReference type="PANTHER" id="PTHR34730:SF1">
    <property type="entry name" value="PARAQUAT-INDUCIBLE PROTEIN A"/>
    <property type="match status" value="1"/>
</dbReference>
<evidence type="ECO:0000313" key="3">
    <source>
        <dbReference type="EMBL" id="ORC86467.1"/>
    </source>
</evidence>
<dbReference type="EMBL" id="NBCO01000028">
    <property type="protein sequence ID" value="ORC86467.1"/>
    <property type="molecule type" value="Genomic_DNA"/>
</dbReference>
<feature type="signal peptide" evidence="2">
    <location>
        <begin position="1"/>
        <end position="20"/>
    </location>
</feature>
<name>A0A1X0NP47_9TRYP</name>
<organism evidence="3 4">
    <name type="scientific">Trypanosoma theileri</name>
    <dbReference type="NCBI Taxonomy" id="67003"/>
    <lineage>
        <taxon>Eukaryota</taxon>
        <taxon>Discoba</taxon>
        <taxon>Euglenozoa</taxon>
        <taxon>Kinetoplastea</taxon>
        <taxon>Metakinetoplastina</taxon>
        <taxon>Trypanosomatida</taxon>
        <taxon>Trypanosomatidae</taxon>
        <taxon>Trypanosoma</taxon>
    </lineage>
</organism>
<keyword evidence="2" id="KW-0732">Signal</keyword>
<feature type="transmembrane region" description="Helical" evidence="1">
    <location>
        <begin position="688"/>
        <end position="709"/>
    </location>
</feature>
<evidence type="ECO:0000313" key="4">
    <source>
        <dbReference type="Proteomes" id="UP000192257"/>
    </source>
</evidence>
<feature type="transmembrane region" description="Helical" evidence="1">
    <location>
        <begin position="371"/>
        <end position="393"/>
    </location>
</feature>
<evidence type="ECO:0000256" key="2">
    <source>
        <dbReference type="SAM" id="SignalP"/>
    </source>
</evidence>
<feature type="transmembrane region" description="Helical" evidence="1">
    <location>
        <begin position="729"/>
        <end position="749"/>
    </location>
</feature>
<feature type="chain" id="PRO_5012981605" description="Paraquat-inducible protein A" evidence="2">
    <location>
        <begin position="21"/>
        <end position="770"/>
    </location>
</feature>
<feature type="transmembrane region" description="Helical" evidence="1">
    <location>
        <begin position="510"/>
        <end position="529"/>
    </location>
</feature>
<gene>
    <name evidence="3" type="ORF">TM35_000281830</name>
</gene>
<accession>A0A1X0NP47</accession>
<feature type="transmembrane region" description="Helical" evidence="1">
    <location>
        <begin position="467"/>
        <end position="498"/>
    </location>
</feature>
<reference evidence="3 4" key="1">
    <citation type="submission" date="2017-03" db="EMBL/GenBank/DDBJ databases">
        <title>An alternative strategy for trypanosome survival in the mammalian bloodstream revealed through genome and transcriptome analysis of the ubiquitous bovine parasite Trypanosoma (Megatrypanum) theileri.</title>
        <authorList>
            <person name="Kelly S."/>
            <person name="Ivens A."/>
            <person name="Mott A."/>
            <person name="O'Neill E."/>
            <person name="Emms D."/>
            <person name="Macleod O."/>
            <person name="Voorheis P."/>
            <person name="Matthews J."/>
            <person name="Matthews K."/>
            <person name="Carrington M."/>
        </authorList>
    </citation>
    <scope>NUCLEOTIDE SEQUENCE [LARGE SCALE GENOMIC DNA]</scope>
    <source>
        <strain evidence="3">Edinburgh</strain>
    </source>
</reference>
<dbReference type="AlphaFoldDB" id="A0A1X0NP47"/>
<protein>
    <recommendedName>
        <fullName evidence="5">Paraquat-inducible protein A</fullName>
    </recommendedName>
</protein>
<dbReference type="InterPro" id="IPR007498">
    <property type="entry name" value="PqiA-like"/>
</dbReference>
<feature type="transmembrane region" description="Helical" evidence="1">
    <location>
        <begin position="420"/>
        <end position="447"/>
    </location>
</feature>
<comment type="caution">
    <text evidence="3">The sequence shown here is derived from an EMBL/GenBank/DDBJ whole genome shotgun (WGS) entry which is preliminary data.</text>
</comment>
<dbReference type="Pfam" id="PF04403">
    <property type="entry name" value="PqiA"/>
    <property type="match status" value="1"/>
</dbReference>
<dbReference type="VEuPathDB" id="TriTrypDB:TM35_000281830"/>
<evidence type="ECO:0008006" key="5">
    <source>
        <dbReference type="Google" id="ProtNLM"/>
    </source>
</evidence>
<keyword evidence="1" id="KW-0812">Transmembrane</keyword>
<evidence type="ECO:0000256" key="1">
    <source>
        <dbReference type="SAM" id="Phobius"/>
    </source>
</evidence>
<keyword evidence="1" id="KW-1133">Transmembrane helix</keyword>
<proteinExistence type="predicted"/>
<keyword evidence="4" id="KW-1185">Reference proteome</keyword>
<feature type="transmembrane region" description="Helical" evidence="1">
    <location>
        <begin position="610"/>
        <end position="637"/>
    </location>
</feature>
<dbReference type="PANTHER" id="PTHR34730">
    <property type="entry name" value="UNNAMED PRODUCT"/>
    <property type="match status" value="1"/>
</dbReference>
<dbReference type="GeneID" id="39987994"/>